<name>A0A916VI73_9LACO</name>
<dbReference type="GO" id="GO:0000976">
    <property type="term" value="F:transcription cis-regulatory region binding"/>
    <property type="evidence" value="ECO:0007669"/>
    <property type="project" value="TreeGrafter"/>
</dbReference>
<evidence type="ECO:0000313" key="6">
    <source>
        <dbReference type="EMBL" id="GFZ27000.1"/>
    </source>
</evidence>
<comment type="caution">
    <text evidence="6">The sequence shown here is derived from an EMBL/GenBank/DDBJ whole genome shotgun (WGS) entry which is preliminary data.</text>
</comment>
<dbReference type="Pfam" id="PF03466">
    <property type="entry name" value="LysR_substrate"/>
    <property type="match status" value="1"/>
</dbReference>
<comment type="similarity">
    <text evidence="1">Belongs to the LysR transcriptional regulatory family.</text>
</comment>
<dbReference type="SUPFAM" id="SSF53850">
    <property type="entry name" value="Periplasmic binding protein-like II"/>
    <property type="match status" value="1"/>
</dbReference>
<evidence type="ECO:0000256" key="1">
    <source>
        <dbReference type="ARBA" id="ARBA00009437"/>
    </source>
</evidence>
<accession>A0A916VI73</accession>
<keyword evidence="4" id="KW-0804">Transcription</keyword>
<dbReference type="InterPro" id="IPR036388">
    <property type="entry name" value="WH-like_DNA-bd_sf"/>
</dbReference>
<dbReference type="InterPro" id="IPR000847">
    <property type="entry name" value="LysR_HTH_N"/>
</dbReference>
<dbReference type="InterPro" id="IPR005119">
    <property type="entry name" value="LysR_subst-bd"/>
</dbReference>
<dbReference type="PANTHER" id="PTHR30126:SF40">
    <property type="entry name" value="HTH-TYPE TRANSCRIPTIONAL REGULATOR GLTR"/>
    <property type="match status" value="1"/>
</dbReference>
<organism evidence="6 7">
    <name type="scientific">Lactobacillus corticis</name>
    <dbReference type="NCBI Taxonomy" id="2201249"/>
    <lineage>
        <taxon>Bacteria</taxon>
        <taxon>Bacillati</taxon>
        <taxon>Bacillota</taxon>
        <taxon>Bacilli</taxon>
        <taxon>Lactobacillales</taxon>
        <taxon>Lactobacillaceae</taxon>
        <taxon>Lactobacillus</taxon>
    </lineage>
</organism>
<dbReference type="PROSITE" id="PS50931">
    <property type="entry name" value="HTH_LYSR"/>
    <property type="match status" value="1"/>
</dbReference>
<proteinExistence type="inferred from homology"/>
<keyword evidence="7" id="KW-1185">Reference proteome</keyword>
<evidence type="ECO:0000256" key="4">
    <source>
        <dbReference type="ARBA" id="ARBA00023163"/>
    </source>
</evidence>
<dbReference type="CDD" id="cd05466">
    <property type="entry name" value="PBP2_LTTR_substrate"/>
    <property type="match status" value="1"/>
</dbReference>
<dbReference type="EMBL" id="BMAY01000005">
    <property type="protein sequence ID" value="GFZ27000.1"/>
    <property type="molecule type" value="Genomic_DNA"/>
</dbReference>
<gene>
    <name evidence="6" type="primary">lysR_5</name>
    <name evidence="6" type="ORF">LCB40_08800</name>
</gene>
<dbReference type="InterPro" id="IPR036390">
    <property type="entry name" value="WH_DNA-bd_sf"/>
</dbReference>
<protein>
    <submittedName>
        <fullName evidence="6">LysR family transcriptional regulator</fullName>
    </submittedName>
</protein>
<dbReference type="PRINTS" id="PR00039">
    <property type="entry name" value="HTHLYSR"/>
</dbReference>
<keyword evidence="3" id="KW-0238">DNA-binding</keyword>
<evidence type="ECO:0000256" key="3">
    <source>
        <dbReference type="ARBA" id="ARBA00023125"/>
    </source>
</evidence>
<evidence type="ECO:0000313" key="7">
    <source>
        <dbReference type="Proteomes" id="UP000677218"/>
    </source>
</evidence>
<dbReference type="PANTHER" id="PTHR30126">
    <property type="entry name" value="HTH-TYPE TRANSCRIPTIONAL REGULATOR"/>
    <property type="match status" value="1"/>
</dbReference>
<feature type="domain" description="HTH lysR-type" evidence="5">
    <location>
        <begin position="8"/>
        <end position="65"/>
    </location>
</feature>
<evidence type="ECO:0000259" key="5">
    <source>
        <dbReference type="PROSITE" id="PS50931"/>
    </source>
</evidence>
<dbReference type="Gene3D" id="1.10.10.10">
    <property type="entry name" value="Winged helix-like DNA-binding domain superfamily/Winged helix DNA-binding domain"/>
    <property type="match status" value="1"/>
</dbReference>
<dbReference type="GO" id="GO:0003700">
    <property type="term" value="F:DNA-binding transcription factor activity"/>
    <property type="evidence" value="ECO:0007669"/>
    <property type="project" value="InterPro"/>
</dbReference>
<dbReference type="Proteomes" id="UP000677218">
    <property type="component" value="Unassembled WGS sequence"/>
</dbReference>
<dbReference type="AlphaFoldDB" id="A0A916VI73"/>
<reference evidence="6" key="1">
    <citation type="submission" date="2020-08" db="EMBL/GenBank/DDBJ databases">
        <title>Taxonomic study for Lactobacillus species isolated from hardwood bark.</title>
        <authorList>
            <person name="Tohno M."/>
            <person name="Tanizawa Y."/>
        </authorList>
    </citation>
    <scope>NUCLEOTIDE SEQUENCE</scope>
    <source>
        <strain evidence="6">B40</strain>
    </source>
</reference>
<dbReference type="SUPFAM" id="SSF46785">
    <property type="entry name" value="Winged helix' DNA-binding domain"/>
    <property type="match status" value="1"/>
</dbReference>
<keyword evidence="2" id="KW-0805">Transcription regulation</keyword>
<evidence type="ECO:0000256" key="2">
    <source>
        <dbReference type="ARBA" id="ARBA00023015"/>
    </source>
</evidence>
<sequence length="325" mass="37147">MPKTDALMSAKALRYFLQLTDTMNYTQAAQILGITQPALTQQIKKLEKAIGAPLFGQVGKKLYLTEAGKAMQIAAVKLLDTITAVVNNVQEFTQPDNGAVNIGVMDGIEPFMLYDFMEQFSEKYPNITIKITYVDRNTILQAVDQNSIDLAIMYLPEDKKHHLPLLPHQYKYEPIYTDQLMVLTHMPDVKPLETYPISQFLNQRWVTFPDHYYLSGVMDHLLGRKHQLTTKVQWPAVSQLLAAAMKDKSDTFISESSYLLHRDEIKGMVPVYIKRSRPLEMACVYRKGKAEIPRIGNLLKEWQIFLDNQALSSRLEETESISNTE</sequence>
<dbReference type="RefSeq" id="WP_212780693.1">
    <property type="nucleotide sequence ID" value="NZ_BMAY01000005.1"/>
</dbReference>
<dbReference type="Gene3D" id="3.40.190.290">
    <property type="match status" value="1"/>
</dbReference>
<dbReference type="Pfam" id="PF00126">
    <property type="entry name" value="HTH_1"/>
    <property type="match status" value="1"/>
</dbReference>